<evidence type="ECO:0000313" key="3">
    <source>
        <dbReference type="Proteomes" id="UP000256964"/>
    </source>
</evidence>
<name>A0A371D9Q4_9APHY</name>
<gene>
    <name evidence="2" type="ORF">OH76DRAFT_544559</name>
</gene>
<dbReference type="AlphaFoldDB" id="A0A371D9Q4"/>
<reference evidence="2 3" key="1">
    <citation type="journal article" date="2018" name="Biotechnol. Biofuels">
        <title>Integrative visual omics of the white-rot fungus Polyporus brumalis exposes the biotechnological potential of its oxidative enzymes for delignifying raw plant biomass.</title>
        <authorList>
            <person name="Miyauchi S."/>
            <person name="Rancon A."/>
            <person name="Drula E."/>
            <person name="Hage H."/>
            <person name="Chaduli D."/>
            <person name="Favel A."/>
            <person name="Grisel S."/>
            <person name="Henrissat B."/>
            <person name="Herpoel-Gimbert I."/>
            <person name="Ruiz-Duenas F.J."/>
            <person name="Chevret D."/>
            <person name="Hainaut M."/>
            <person name="Lin J."/>
            <person name="Wang M."/>
            <person name="Pangilinan J."/>
            <person name="Lipzen A."/>
            <person name="Lesage-Meessen L."/>
            <person name="Navarro D."/>
            <person name="Riley R."/>
            <person name="Grigoriev I.V."/>
            <person name="Zhou S."/>
            <person name="Raouche S."/>
            <person name="Rosso M.N."/>
        </authorList>
    </citation>
    <scope>NUCLEOTIDE SEQUENCE [LARGE SCALE GENOMIC DNA]</scope>
    <source>
        <strain evidence="2 3">BRFM 1820</strain>
    </source>
</reference>
<feature type="region of interest" description="Disordered" evidence="1">
    <location>
        <begin position="1"/>
        <end position="97"/>
    </location>
</feature>
<organism evidence="2 3">
    <name type="scientific">Lentinus brumalis</name>
    <dbReference type="NCBI Taxonomy" id="2498619"/>
    <lineage>
        <taxon>Eukaryota</taxon>
        <taxon>Fungi</taxon>
        <taxon>Dikarya</taxon>
        <taxon>Basidiomycota</taxon>
        <taxon>Agaricomycotina</taxon>
        <taxon>Agaricomycetes</taxon>
        <taxon>Polyporales</taxon>
        <taxon>Polyporaceae</taxon>
        <taxon>Lentinus</taxon>
    </lineage>
</organism>
<evidence type="ECO:0000256" key="1">
    <source>
        <dbReference type="SAM" id="MobiDB-lite"/>
    </source>
</evidence>
<feature type="compositionally biased region" description="Low complexity" evidence="1">
    <location>
        <begin position="80"/>
        <end position="91"/>
    </location>
</feature>
<evidence type="ECO:0000313" key="2">
    <source>
        <dbReference type="EMBL" id="RDX49281.1"/>
    </source>
</evidence>
<keyword evidence="3" id="KW-1185">Reference proteome</keyword>
<protein>
    <submittedName>
        <fullName evidence="2">Uncharacterized protein</fullName>
    </submittedName>
</protein>
<sequence length="323" mass="34754">MGERIRSSLLLQSPELRAPRSGQLEGSRISKTRALELRGPADLETSPRPPVRIRSCNHPGSRGARATANSLRLRSRSSRSHPLPTTRPSSTNRLSTSAKFENRLQAPASKAAVSPAPVICTVCAWGTHCDFAFSPSNSALSTQRIGLAHEAGPCPVQPPRIHARTRPAQATASKPAPDLGLLLPRSFFSGPRAPVLAHVPRLSLPARHALPARGTPRRRSSYVAHVRLLPGCGGASLTNRLAVRAPPGARRAPHAARCTHIVSSSPLNAPSPSSLNFLLLPAPWPTHHALAYHHHHHPRNICRTRLRGAAITPSLPHFAKSNR</sequence>
<dbReference type="EMBL" id="KZ857406">
    <property type="protein sequence ID" value="RDX49281.1"/>
    <property type="molecule type" value="Genomic_DNA"/>
</dbReference>
<dbReference type="Proteomes" id="UP000256964">
    <property type="component" value="Unassembled WGS sequence"/>
</dbReference>
<proteinExistence type="predicted"/>
<accession>A0A371D9Q4</accession>